<sequence>MENKLRDYSLELWRGLKPYVLTVFLQFGFALLTIIAKFALNEGMSTFTFVVYRHALATAVIAPFALVFERNSTPPITLSIFVKIIALGLLEPVLDQNIYYLGMRMSSATFTATMGNVIPAITFIFAWILRLEVVDLKEIRSVAKVVGTIVSISGAMVMTLYKGPIIGKGSPRLGNDYGSIANSSDKDMVKGSIFLIIACCCWSGFIILQTLTLREYPLELTLSALICIMGAAEGTVAALIMERGHSAAWSIGWNSKLLAIVFSAVVCSGMAYTLQGSVMKEKGPVFVTAFSPLSMILVAAAGLVFLREDLFLGGVIGSLLIVLGLYMVAWGKSKDPPLNDQNLDVQLATDA</sequence>
<evidence type="ECO:0000256" key="1">
    <source>
        <dbReference type="ARBA" id="ARBA00004141"/>
    </source>
</evidence>
<feature type="transmembrane region" description="Helical" evidence="6">
    <location>
        <begin position="193"/>
        <end position="213"/>
    </location>
</feature>
<dbReference type="EMBL" id="CM007383">
    <property type="protein sequence ID" value="ONK75230.1"/>
    <property type="molecule type" value="Genomic_DNA"/>
</dbReference>
<keyword evidence="4 6" id="KW-1133">Transmembrane helix</keyword>
<dbReference type="GO" id="GO:0022857">
    <property type="term" value="F:transmembrane transporter activity"/>
    <property type="evidence" value="ECO:0007669"/>
    <property type="project" value="InterPro"/>
</dbReference>
<dbReference type="AlphaFoldDB" id="A0A5P1FFA0"/>
<keyword evidence="3 6" id="KW-0812">Transmembrane</keyword>
<protein>
    <recommendedName>
        <fullName evidence="6">WAT1-related protein</fullName>
    </recommendedName>
</protein>
<evidence type="ECO:0000313" key="8">
    <source>
        <dbReference type="EMBL" id="ONK75230.1"/>
    </source>
</evidence>
<evidence type="ECO:0000256" key="6">
    <source>
        <dbReference type="RuleBase" id="RU363077"/>
    </source>
</evidence>
<evidence type="ECO:0000256" key="3">
    <source>
        <dbReference type="ARBA" id="ARBA00022692"/>
    </source>
</evidence>
<dbReference type="Pfam" id="PF00892">
    <property type="entry name" value="EamA"/>
    <property type="match status" value="2"/>
</dbReference>
<feature type="domain" description="EamA" evidence="7">
    <location>
        <begin position="20"/>
        <end position="158"/>
    </location>
</feature>
<dbReference type="InterPro" id="IPR030184">
    <property type="entry name" value="WAT1-related"/>
</dbReference>
<feature type="transmembrane region" description="Helical" evidence="6">
    <location>
        <begin position="20"/>
        <end position="40"/>
    </location>
</feature>
<feature type="domain" description="EamA" evidence="7">
    <location>
        <begin position="190"/>
        <end position="329"/>
    </location>
</feature>
<evidence type="ECO:0000256" key="2">
    <source>
        <dbReference type="ARBA" id="ARBA00007635"/>
    </source>
</evidence>
<comment type="similarity">
    <text evidence="2 6">Belongs to the drug/metabolite transporter (DMT) superfamily. Plant drug/metabolite exporter (P-DME) (TC 2.A.7.4) family.</text>
</comment>
<comment type="subcellular location">
    <subcellularLocation>
        <location evidence="1 6">Membrane</location>
        <topology evidence="1 6">Multi-pass membrane protein</topology>
    </subcellularLocation>
</comment>
<organism evidence="8 9">
    <name type="scientific">Asparagus officinalis</name>
    <name type="common">Garden asparagus</name>
    <dbReference type="NCBI Taxonomy" id="4686"/>
    <lineage>
        <taxon>Eukaryota</taxon>
        <taxon>Viridiplantae</taxon>
        <taxon>Streptophyta</taxon>
        <taxon>Embryophyta</taxon>
        <taxon>Tracheophyta</taxon>
        <taxon>Spermatophyta</taxon>
        <taxon>Magnoliopsida</taxon>
        <taxon>Liliopsida</taxon>
        <taxon>Asparagales</taxon>
        <taxon>Asparagaceae</taxon>
        <taxon>Asparagoideae</taxon>
        <taxon>Asparagus</taxon>
    </lineage>
</organism>
<feature type="transmembrane region" description="Helical" evidence="6">
    <location>
        <begin position="46"/>
        <end position="68"/>
    </location>
</feature>
<dbReference type="PANTHER" id="PTHR31218">
    <property type="entry name" value="WAT1-RELATED PROTEIN"/>
    <property type="match status" value="1"/>
</dbReference>
<feature type="transmembrane region" description="Helical" evidence="6">
    <location>
        <begin position="253"/>
        <end position="273"/>
    </location>
</feature>
<dbReference type="InterPro" id="IPR000620">
    <property type="entry name" value="EamA_dom"/>
</dbReference>
<evidence type="ECO:0000256" key="5">
    <source>
        <dbReference type="ARBA" id="ARBA00023136"/>
    </source>
</evidence>
<proteinExistence type="inferred from homology"/>
<name>A0A5P1FFA0_ASPOF</name>
<feature type="transmembrane region" description="Helical" evidence="6">
    <location>
        <begin position="220"/>
        <end position="241"/>
    </location>
</feature>
<gene>
    <name evidence="8" type="ORF">A4U43_C03F14710</name>
</gene>
<feature type="transmembrane region" description="Helical" evidence="6">
    <location>
        <begin position="108"/>
        <end position="129"/>
    </location>
</feature>
<evidence type="ECO:0000256" key="4">
    <source>
        <dbReference type="ARBA" id="ARBA00022989"/>
    </source>
</evidence>
<feature type="transmembrane region" description="Helical" evidence="6">
    <location>
        <begin position="311"/>
        <end position="329"/>
    </location>
</feature>
<dbReference type="OMA" id="CWACFII"/>
<dbReference type="InterPro" id="IPR037185">
    <property type="entry name" value="EmrE-like"/>
</dbReference>
<dbReference type="OrthoDB" id="1728340at2759"/>
<dbReference type="Gramene" id="ONK75230">
    <property type="protein sequence ID" value="ONK75230"/>
    <property type="gene ID" value="A4U43_C03F14710"/>
</dbReference>
<reference evidence="9" key="1">
    <citation type="journal article" date="2017" name="Nat. Commun.">
        <title>The asparagus genome sheds light on the origin and evolution of a young Y chromosome.</title>
        <authorList>
            <person name="Harkess A."/>
            <person name="Zhou J."/>
            <person name="Xu C."/>
            <person name="Bowers J.E."/>
            <person name="Van der Hulst R."/>
            <person name="Ayyampalayam S."/>
            <person name="Mercati F."/>
            <person name="Riccardi P."/>
            <person name="McKain M.R."/>
            <person name="Kakrana A."/>
            <person name="Tang H."/>
            <person name="Ray J."/>
            <person name="Groenendijk J."/>
            <person name="Arikit S."/>
            <person name="Mathioni S.M."/>
            <person name="Nakano M."/>
            <person name="Shan H."/>
            <person name="Telgmann-Rauber A."/>
            <person name="Kanno A."/>
            <person name="Yue Z."/>
            <person name="Chen H."/>
            <person name="Li W."/>
            <person name="Chen Y."/>
            <person name="Xu X."/>
            <person name="Zhang Y."/>
            <person name="Luo S."/>
            <person name="Chen H."/>
            <person name="Gao J."/>
            <person name="Mao Z."/>
            <person name="Pires J.C."/>
            <person name="Luo M."/>
            <person name="Kudrna D."/>
            <person name="Wing R.A."/>
            <person name="Meyers B.C."/>
            <person name="Yi K."/>
            <person name="Kong H."/>
            <person name="Lavrijsen P."/>
            <person name="Sunseri F."/>
            <person name="Falavigna A."/>
            <person name="Ye Y."/>
            <person name="Leebens-Mack J.H."/>
            <person name="Chen G."/>
        </authorList>
    </citation>
    <scope>NUCLEOTIDE SEQUENCE [LARGE SCALE GENOMIC DNA]</scope>
    <source>
        <strain evidence="9">cv. DH0086</strain>
    </source>
</reference>
<accession>A0A5P1FFA0</accession>
<evidence type="ECO:0000259" key="7">
    <source>
        <dbReference type="Pfam" id="PF00892"/>
    </source>
</evidence>
<dbReference type="SUPFAM" id="SSF103481">
    <property type="entry name" value="Multidrug resistance efflux transporter EmrE"/>
    <property type="match status" value="2"/>
</dbReference>
<dbReference type="Proteomes" id="UP000243459">
    <property type="component" value="Chromosome 3"/>
</dbReference>
<feature type="transmembrane region" description="Helical" evidence="6">
    <location>
        <begin position="80"/>
        <end position="102"/>
    </location>
</feature>
<keyword evidence="9" id="KW-1185">Reference proteome</keyword>
<keyword evidence="5 6" id="KW-0472">Membrane</keyword>
<feature type="transmembrane region" description="Helical" evidence="6">
    <location>
        <begin position="285"/>
        <end position="305"/>
    </location>
</feature>
<evidence type="ECO:0000313" key="9">
    <source>
        <dbReference type="Proteomes" id="UP000243459"/>
    </source>
</evidence>
<dbReference type="GO" id="GO:0016020">
    <property type="term" value="C:membrane"/>
    <property type="evidence" value="ECO:0007669"/>
    <property type="project" value="UniProtKB-SubCell"/>
</dbReference>